<feature type="coiled-coil region" evidence="1">
    <location>
        <begin position="4"/>
        <end position="31"/>
    </location>
</feature>
<sequence>METNVEIKEVIEEEESEFETKEEVEEILEEDEDDENFNSFPTMKDISHHEWLLKNPQPLWVMSRIRPGSLNNIKISCMIDHFFKKHAYIDLESPINIMSRRQYNQIMTYGLRLRQKPSNPDKISNFVGRVKSLKIFIEAFAMKCRLYDIGNTTTNIIAACRDVLGGLSLIKLDSSMTKKKEHSRLSKMMRKSNLKCLTPWKYSSKQDLWARAPIPYPRSTMNKTLAVEGRTIINAYSLGMSTGKTKEIGEELGI</sequence>
<reference evidence="2" key="2">
    <citation type="submission" date="2022-01" db="EMBL/GenBank/DDBJ databases">
        <authorList>
            <person name="Yamashiro T."/>
            <person name="Shiraishi A."/>
            <person name="Satake H."/>
            <person name="Nakayama K."/>
        </authorList>
    </citation>
    <scope>NUCLEOTIDE SEQUENCE</scope>
</reference>
<keyword evidence="1" id="KW-0175">Coiled coil</keyword>
<dbReference type="EMBL" id="BQNB010009551">
    <property type="protein sequence ID" value="GJS65081.1"/>
    <property type="molecule type" value="Genomic_DNA"/>
</dbReference>
<dbReference type="Proteomes" id="UP001151760">
    <property type="component" value="Unassembled WGS sequence"/>
</dbReference>
<keyword evidence="3" id="KW-1185">Reference proteome</keyword>
<evidence type="ECO:0008006" key="4">
    <source>
        <dbReference type="Google" id="ProtNLM"/>
    </source>
</evidence>
<evidence type="ECO:0000256" key="1">
    <source>
        <dbReference type="SAM" id="Coils"/>
    </source>
</evidence>
<evidence type="ECO:0000313" key="2">
    <source>
        <dbReference type="EMBL" id="GJS65081.1"/>
    </source>
</evidence>
<organism evidence="2 3">
    <name type="scientific">Tanacetum coccineum</name>
    <dbReference type="NCBI Taxonomy" id="301880"/>
    <lineage>
        <taxon>Eukaryota</taxon>
        <taxon>Viridiplantae</taxon>
        <taxon>Streptophyta</taxon>
        <taxon>Embryophyta</taxon>
        <taxon>Tracheophyta</taxon>
        <taxon>Spermatophyta</taxon>
        <taxon>Magnoliopsida</taxon>
        <taxon>eudicotyledons</taxon>
        <taxon>Gunneridae</taxon>
        <taxon>Pentapetalae</taxon>
        <taxon>asterids</taxon>
        <taxon>campanulids</taxon>
        <taxon>Asterales</taxon>
        <taxon>Asteraceae</taxon>
        <taxon>Asteroideae</taxon>
        <taxon>Anthemideae</taxon>
        <taxon>Anthemidinae</taxon>
        <taxon>Tanacetum</taxon>
    </lineage>
</organism>
<accession>A0ABQ4XII3</accession>
<comment type="caution">
    <text evidence="2">The sequence shown here is derived from an EMBL/GenBank/DDBJ whole genome shotgun (WGS) entry which is preliminary data.</text>
</comment>
<name>A0ABQ4XII3_9ASTR</name>
<gene>
    <name evidence="2" type="ORF">Tco_0679645</name>
</gene>
<evidence type="ECO:0000313" key="3">
    <source>
        <dbReference type="Proteomes" id="UP001151760"/>
    </source>
</evidence>
<proteinExistence type="predicted"/>
<reference evidence="2" key="1">
    <citation type="journal article" date="2022" name="Int. J. Mol. Sci.">
        <title>Draft Genome of Tanacetum Coccineum: Genomic Comparison of Closely Related Tanacetum-Family Plants.</title>
        <authorList>
            <person name="Yamashiro T."/>
            <person name="Shiraishi A."/>
            <person name="Nakayama K."/>
            <person name="Satake H."/>
        </authorList>
    </citation>
    <scope>NUCLEOTIDE SEQUENCE</scope>
</reference>
<protein>
    <recommendedName>
        <fullName evidence="4">Ribosomal protein S3</fullName>
    </recommendedName>
</protein>